<reference evidence="3 4" key="1">
    <citation type="submission" date="2024-06" db="EMBL/GenBank/DDBJ databases">
        <authorList>
            <person name="Lee S.D."/>
        </authorList>
    </citation>
    <scope>NUCLEOTIDE SEQUENCE [LARGE SCALE GENOMIC DNA]</scope>
    <source>
        <strain evidence="3 4">N1-10</strain>
    </source>
</reference>
<organism evidence="3 4">
    <name type="scientific">Streptacidiphilus jeojiensis</name>
    <dbReference type="NCBI Taxonomy" id="3229225"/>
    <lineage>
        <taxon>Bacteria</taxon>
        <taxon>Bacillati</taxon>
        <taxon>Actinomycetota</taxon>
        <taxon>Actinomycetes</taxon>
        <taxon>Kitasatosporales</taxon>
        <taxon>Streptomycetaceae</taxon>
        <taxon>Streptacidiphilus</taxon>
    </lineage>
</organism>
<keyword evidence="2" id="KW-0472">Membrane</keyword>
<evidence type="ECO:0000313" key="3">
    <source>
        <dbReference type="EMBL" id="MFC1438100.1"/>
    </source>
</evidence>
<dbReference type="EMBL" id="JBEUKS010000002">
    <property type="protein sequence ID" value="MFC1438100.1"/>
    <property type="molecule type" value="Genomic_DNA"/>
</dbReference>
<accession>A0ABV6XIK6</accession>
<feature type="compositionally biased region" description="Pro residues" evidence="1">
    <location>
        <begin position="560"/>
        <end position="569"/>
    </location>
</feature>
<name>A0ABV6XIK6_9ACTN</name>
<feature type="transmembrane region" description="Helical" evidence="2">
    <location>
        <begin position="516"/>
        <end position="535"/>
    </location>
</feature>
<evidence type="ECO:0000313" key="4">
    <source>
        <dbReference type="Proteomes" id="UP001592581"/>
    </source>
</evidence>
<proteinExistence type="predicted"/>
<keyword evidence="2" id="KW-1133">Transmembrane helix</keyword>
<dbReference type="Proteomes" id="UP001592581">
    <property type="component" value="Unassembled WGS sequence"/>
</dbReference>
<feature type="compositionally biased region" description="Basic and acidic residues" evidence="1">
    <location>
        <begin position="82"/>
        <end position="93"/>
    </location>
</feature>
<feature type="region of interest" description="Disordered" evidence="1">
    <location>
        <begin position="71"/>
        <end position="108"/>
    </location>
</feature>
<keyword evidence="2" id="KW-0812">Transmembrane</keyword>
<evidence type="ECO:0000256" key="1">
    <source>
        <dbReference type="SAM" id="MobiDB-lite"/>
    </source>
</evidence>
<comment type="caution">
    <text evidence="3">The sequence shown here is derived from an EMBL/GenBank/DDBJ whole genome shotgun (WGS) entry which is preliminary data.</text>
</comment>
<protein>
    <submittedName>
        <fullName evidence="3">Uncharacterized protein</fullName>
    </submittedName>
</protein>
<keyword evidence="4" id="KW-1185">Reference proteome</keyword>
<sequence>MDPTDPIDAVALLHRASGSAHGAVITGTLLSRRDRAVELRLLHASLRQARAKLVGDSPGLVGRLVAQAFGGDEAGDEALDPDPDRSPETRTAFRAEPGPLPPDTPEPLRELLDPGWLLVGFELAVTGSAVVEDRSAVAVTATPRPVVVPAGAPALSELIDRIDVLVDAELGILLRRTDHAEGEPYRTDELTGLALSPSLLKAAHPVGPPPSDDAGLDFEVPARVRSVAHGVDAVLGEAVRAAFRLRAARPPAPPEDDEPWFTEDTPVRQVADPLPSDAGLARLLHRSGRGGPAFTADVHHWMDTGALAGTVGGNPLVSALAPEAVLRALLDNAPGRVHQSFRLLFGDLLHYRVELLRGLPGKNPAVLACDGGTGYRLFPDRLVTVAPQPPELVPGQGLDLSWLLLLDLVADSRVGFLGRPALRINARNRDGVRPSPFLAFCDRMELLVDAVLGIALRVTGFQETVPVFRQELRDLRTLGTGPDPVAYRPGVPPGGRIVRGSGGPLQDSGLPGPVQAVAGAAAAAAGGAAVLLGILGNRRAGSRPAASPQAPPTGAESPVDPSPDPPPGP</sequence>
<evidence type="ECO:0000256" key="2">
    <source>
        <dbReference type="SAM" id="Phobius"/>
    </source>
</evidence>
<gene>
    <name evidence="3" type="ORF">ABUW04_07515</name>
</gene>
<feature type="region of interest" description="Disordered" evidence="1">
    <location>
        <begin position="540"/>
        <end position="569"/>
    </location>
</feature>
<dbReference type="RefSeq" id="WP_380563680.1">
    <property type="nucleotide sequence ID" value="NZ_JBEUKS010000002.1"/>
</dbReference>